<evidence type="ECO:0008006" key="5">
    <source>
        <dbReference type="Google" id="ProtNLM"/>
    </source>
</evidence>
<dbReference type="SUPFAM" id="SSF48371">
    <property type="entry name" value="ARM repeat"/>
    <property type="match status" value="1"/>
</dbReference>
<accession>A0ABR2KRB5</accession>
<dbReference type="PANTHER" id="PTHR10648">
    <property type="entry name" value="SERINE/THREONINE-PROTEIN PHOSPHATASE PP2A 65 KDA REGULATORY SUBUNIT"/>
    <property type="match status" value="1"/>
</dbReference>
<dbReference type="InterPro" id="IPR051023">
    <property type="entry name" value="PP2A_Regulatory_Subunit_A"/>
</dbReference>
<evidence type="ECO:0000256" key="1">
    <source>
        <dbReference type="ARBA" id="ARBA00022737"/>
    </source>
</evidence>
<proteinExistence type="predicted"/>
<feature type="compositionally biased region" description="Low complexity" evidence="2">
    <location>
        <begin position="286"/>
        <end position="298"/>
    </location>
</feature>
<dbReference type="InterPro" id="IPR011989">
    <property type="entry name" value="ARM-like"/>
</dbReference>
<feature type="compositionally biased region" description="Polar residues" evidence="2">
    <location>
        <begin position="272"/>
        <end position="285"/>
    </location>
</feature>
<dbReference type="Proteomes" id="UP001470230">
    <property type="component" value="Unassembled WGS sequence"/>
</dbReference>
<protein>
    <recommendedName>
        <fullName evidence="5">HEAT repeat family protein</fullName>
    </recommendedName>
</protein>
<evidence type="ECO:0000313" key="3">
    <source>
        <dbReference type="EMBL" id="KAK8893677.1"/>
    </source>
</evidence>
<dbReference type="Gene3D" id="1.25.10.10">
    <property type="entry name" value="Leucine-rich Repeat Variant"/>
    <property type="match status" value="1"/>
</dbReference>
<organism evidence="3 4">
    <name type="scientific">Tritrichomonas musculus</name>
    <dbReference type="NCBI Taxonomy" id="1915356"/>
    <lineage>
        <taxon>Eukaryota</taxon>
        <taxon>Metamonada</taxon>
        <taxon>Parabasalia</taxon>
        <taxon>Tritrichomonadida</taxon>
        <taxon>Tritrichomonadidae</taxon>
        <taxon>Tritrichomonas</taxon>
    </lineage>
</organism>
<reference evidence="3 4" key="1">
    <citation type="submission" date="2024-04" db="EMBL/GenBank/DDBJ databases">
        <title>Tritrichomonas musculus Genome.</title>
        <authorList>
            <person name="Alves-Ferreira E."/>
            <person name="Grigg M."/>
            <person name="Lorenzi H."/>
            <person name="Galac M."/>
        </authorList>
    </citation>
    <scope>NUCLEOTIDE SEQUENCE [LARGE SCALE GENOMIC DNA]</scope>
    <source>
        <strain evidence="3 4">EAF2021</strain>
    </source>
</reference>
<sequence length="436" mass="50171">MDSQISNEITKNITEIRNLGSSNISDQEKHSQILKWVKDNYYEVRLELAGVIHLFPVKEAVEKLLNDPIPKVRIALIENSPQIRKSMDSDFILSALEKTLNDPIPSVRISLAKVIRNHLFFTSESVPSLNKRVQSDETPLEAFVRIKIDEPLLHKGLLIDPSDDVRIAAAGNYRHFVVSLGLDFVFIRLLNSLHLIFTDSQWRVRTIGAELVFGLAILSPPDFFDHYLYSFYERFLTDPCQKVREYAISALPTFVEHFCSLDGTLNGDGTSANNDYSPNINDETYSASASDNKNSSNKQKGIPFYNNYNNADDEHEERHQMKWLMKSLIVKLENTLTKEDNFINKQTYLLCLSEIAGYIPIQFLRNTLFLPLIRILKDSTQSDNVIILTLDILYDLRDSIHPFQKNRELKPILDRFLNSRSTEVIKERAMRLLNSF</sequence>
<comment type="caution">
    <text evidence="3">The sequence shown here is derived from an EMBL/GenBank/DDBJ whole genome shotgun (WGS) entry which is preliminary data.</text>
</comment>
<feature type="region of interest" description="Disordered" evidence="2">
    <location>
        <begin position="272"/>
        <end position="300"/>
    </location>
</feature>
<name>A0ABR2KRB5_9EUKA</name>
<dbReference type="PANTHER" id="PTHR10648:SF4">
    <property type="entry name" value="PROTEIN PHOSPHATASE 2 (FORMERLY 2A), REGULATORY SUBUNIT A, BETA ISOFORM-RELATED"/>
    <property type="match status" value="1"/>
</dbReference>
<keyword evidence="1" id="KW-0677">Repeat</keyword>
<gene>
    <name evidence="3" type="ORF">M9Y10_022104</name>
</gene>
<evidence type="ECO:0000313" key="4">
    <source>
        <dbReference type="Proteomes" id="UP001470230"/>
    </source>
</evidence>
<dbReference type="InterPro" id="IPR016024">
    <property type="entry name" value="ARM-type_fold"/>
</dbReference>
<evidence type="ECO:0000256" key="2">
    <source>
        <dbReference type="SAM" id="MobiDB-lite"/>
    </source>
</evidence>
<dbReference type="EMBL" id="JAPFFF010000003">
    <property type="protein sequence ID" value="KAK8893677.1"/>
    <property type="molecule type" value="Genomic_DNA"/>
</dbReference>
<keyword evidence="4" id="KW-1185">Reference proteome</keyword>